<protein>
    <submittedName>
        <fullName evidence="7">Holliday junction DNA helicase RuvB</fullName>
    </submittedName>
</protein>
<dbReference type="CDD" id="cd00009">
    <property type="entry name" value="AAA"/>
    <property type="match status" value="1"/>
</dbReference>
<dbReference type="AlphaFoldDB" id="A0A518HNB6"/>
<organism evidence="7 8">
    <name type="scientific">Stieleria neptunia</name>
    <dbReference type="NCBI Taxonomy" id="2527979"/>
    <lineage>
        <taxon>Bacteria</taxon>
        <taxon>Pseudomonadati</taxon>
        <taxon>Planctomycetota</taxon>
        <taxon>Planctomycetia</taxon>
        <taxon>Pirellulales</taxon>
        <taxon>Pirellulaceae</taxon>
        <taxon>Stieleria</taxon>
    </lineage>
</organism>
<evidence type="ECO:0000256" key="3">
    <source>
        <dbReference type="ARBA" id="ARBA00061607"/>
    </source>
</evidence>
<feature type="region of interest" description="Disordered" evidence="4">
    <location>
        <begin position="1"/>
        <end position="21"/>
    </location>
</feature>
<reference evidence="7 8" key="1">
    <citation type="submission" date="2019-03" db="EMBL/GenBank/DDBJ databases">
        <title>Deep-cultivation of Planctomycetes and their phenomic and genomic characterization uncovers novel biology.</title>
        <authorList>
            <person name="Wiegand S."/>
            <person name="Jogler M."/>
            <person name="Boedeker C."/>
            <person name="Pinto D."/>
            <person name="Vollmers J."/>
            <person name="Rivas-Marin E."/>
            <person name="Kohn T."/>
            <person name="Peeters S.H."/>
            <person name="Heuer A."/>
            <person name="Rast P."/>
            <person name="Oberbeckmann S."/>
            <person name="Bunk B."/>
            <person name="Jeske O."/>
            <person name="Meyerdierks A."/>
            <person name="Storesund J.E."/>
            <person name="Kallscheuer N."/>
            <person name="Luecker S."/>
            <person name="Lage O.M."/>
            <person name="Pohl T."/>
            <person name="Merkel B.J."/>
            <person name="Hornburger P."/>
            <person name="Mueller R.-W."/>
            <person name="Bruemmer F."/>
            <person name="Labrenz M."/>
            <person name="Spormann A.M."/>
            <person name="Op den Camp H."/>
            <person name="Overmann J."/>
            <person name="Amann R."/>
            <person name="Jetten M.S.M."/>
            <person name="Mascher T."/>
            <person name="Medema M.H."/>
            <person name="Devos D.P."/>
            <person name="Kaster A.-K."/>
            <person name="Ovreas L."/>
            <person name="Rohde M."/>
            <person name="Galperin M.Y."/>
            <person name="Jogler C."/>
        </authorList>
    </citation>
    <scope>NUCLEOTIDE SEQUENCE [LARGE SCALE GENOMIC DNA]</scope>
    <source>
        <strain evidence="7 8">Enr13</strain>
    </source>
</reference>
<evidence type="ECO:0000256" key="4">
    <source>
        <dbReference type="SAM" id="MobiDB-lite"/>
    </source>
</evidence>
<dbReference type="PANTHER" id="PTHR42759:SF1">
    <property type="entry name" value="MAGNESIUM-CHELATASE SUBUNIT CHLD"/>
    <property type="match status" value="1"/>
</dbReference>
<dbReference type="EMBL" id="CP037423">
    <property type="protein sequence ID" value="QDV42257.1"/>
    <property type="molecule type" value="Genomic_DNA"/>
</dbReference>
<keyword evidence="2" id="KW-0067">ATP-binding</keyword>
<feature type="domain" description="ATPase AAA-3" evidence="5">
    <location>
        <begin position="63"/>
        <end position="193"/>
    </location>
</feature>
<evidence type="ECO:0000256" key="2">
    <source>
        <dbReference type="ARBA" id="ARBA00022840"/>
    </source>
</evidence>
<dbReference type="Pfam" id="PF17863">
    <property type="entry name" value="AAA_lid_2"/>
    <property type="match status" value="1"/>
</dbReference>
<dbReference type="KEGG" id="snep:Enr13x_21020"/>
<dbReference type="GO" id="GO:0005524">
    <property type="term" value="F:ATP binding"/>
    <property type="evidence" value="ECO:0007669"/>
    <property type="project" value="UniProtKB-KW"/>
</dbReference>
<dbReference type="Pfam" id="PF07726">
    <property type="entry name" value="AAA_3"/>
    <property type="match status" value="1"/>
</dbReference>
<dbReference type="Gene3D" id="3.40.50.300">
    <property type="entry name" value="P-loop containing nucleotide triphosphate hydrolases"/>
    <property type="match status" value="1"/>
</dbReference>
<keyword evidence="7" id="KW-0347">Helicase</keyword>
<dbReference type="Proteomes" id="UP000319004">
    <property type="component" value="Chromosome"/>
</dbReference>
<feature type="domain" description="ChlI/MoxR AAA lid" evidence="6">
    <location>
        <begin position="270"/>
        <end position="342"/>
    </location>
</feature>
<dbReference type="SUPFAM" id="SSF52540">
    <property type="entry name" value="P-loop containing nucleoside triphosphate hydrolases"/>
    <property type="match status" value="1"/>
</dbReference>
<evidence type="ECO:0000313" key="8">
    <source>
        <dbReference type="Proteomes" id="UP000319004"/>
    </source>
</evidence>
<dbReference type="InterPro" id="IPR041628">
    <property type="entry name" value="ChlI/MoxR_AAA_lid"/>
</dbReference>
<evidence type="ECO:0000313" key="7">
    <source>
        <dbReference type="EMBL" id="QDV42257.1"/>
    </source>
</evidence>
<keyword evidence="7" id="KW-0378">Hydrolase</keyword>
<dbReference type="PIRSF" id="PIRSF002849">
    <property type="entry name" value="AAA_ATPase_chaperone_MoxR_prd"/>
    <property type="match status" value="1"/>
</dbReference>
<keyword evidence="8" id="KW-1185">Reference proteome</keyword>
<dbReference type="InterPro" id="IPR050764">
    <property type="entry name" value="CbbQ/NirQ/NorQ/GpvN"/>
</dbReference>
<dbReference type="Gene3D" id="1.10.8.80">
    <property type="entry name" value="Magnesium chelatase subunit I, C-Terminal domain"/>
    <property type="match status" value="1"/>
</dbReference>
<dbReference type="InterPro" id="IPR011703">
    <property type="entry name" value="ATPase_AAA-3"/>
</dbReference>
<dbReference type="InterPro" id="IPR027417">
    <property type="entry name" value="P-loop_NTPase"/>
</dbReference>
<evidence type="ECO:0000259" key="5">
    <source>
        <dbReference type="Pfam" id="PF07726"/>
    </source>
</evidence>
<comment type="similarity">
    <text evidence="3">Belongs to the MoxR family.</text>
</comment>
<dbReference type="PANTHER" id="PTHR42759">
    <property type="entry name" value="MOXR FAMILY PROTEIN"/>
    <property type="match status" value="1"/>
</dbReference>
<dbReference type="FunFam" id="3.40.50.300:FF:000640">
    <property type="entry name" value="MoxR family ATPase"/>
    <property type="match status" value="1"/>
</dbReference>
<gene>
    <name evidence="7" type="ORF">Enr13x_21020</name>
</gene>
<dbReference type="GO" id="GO:0016887">
    <property type="term" value="F:ATP hydrolysis activity"/>
    <property type="evidence" value="ECO:0007669"/>
    <property type="project" value="InterPro"/>
</dbReference>
<evidence type="ECO:0000256" key="1">
    <source>
        <dbReference type="ARBA" id="ARBA00022741"/>
    </source>
</evidence>
<accession>A0A518HNB6</accession>
<proteinExistence type="inferred from homology"/>
<evidence type="ECO:0000259" key="6">
    <source>
        <dbReference type="Pfam" id="PF17863"/>
    </source>
</evidence>
<sequence>MVTRLEERMTDSATHETSKRRNEMNFDETHAFIDRIRSRIAEVVVGQEVVVERLLIALFTGGHVLLQGVPGLAKTLLVSAMAKSVHLEFSRIQFTVDLLPSDIVGSEILDQKSNDFRVHQGPIFTNLLLADEINRAAPKVQSALLEAMQEHKVTIGNETFALPAPFLVIATQNPVEQSGTFELPEAQLDRFMLCHRLTYPTPEEEREVLMRNARLGIRREGSGAVARTEFDVLEHSPVGTGGDLIAAMEAVQDIHVSETFADHVVEIVNQTRQDDRLDFGCSPRAGIALIKSARARALIQGRHYVVPDDLFALAEDVMLHRIRLNYEALADGLTGTDVLQQIMAGVGRKVAGRNGQTV</sequence>
<dbReference type="GO" id="GO:0004386">
    <property type="term" value="F:helicase activity"/>
    <property type="evidence" value="ECO:0007669"/>
    <property type="project" value="UniProtKB-KW"/>
</dbReference>
<keyword evidence="1" id="KW-0547">Nucleotide-binding</keyword>
<name>A0A518HNB6_9BACT</name>